<dbReference type="Proteomes" id="UP001070352">
    <property type="component" value="Unassembled WGS sequence"/>
</dbReference>
<evidence type="ECO:0000313" key="2">
    <source>
        <dbReference type="Proteomes" id="UP001070352"/>
    </source>
</evidence>
<organism evidence="1 2">
    <name type="scientific">Bacillus spizizenii</name>
    <name type="common">Bacillus subtilis subsp. spizizenii</name>
    <dbReference type="NCBI Taxonomy" id="96241"/>
    <lineage>
        <taxon>Bacteria</taxon>
        <taxon>Bacillati</taxon>
        <taxon>Bacillota</taxon>
        <taxon>Bacilli</taxon>
        <taxon>Bacillales</taxon>
        <taxon>Bacillaceae</taxon>
        <taxon>Bacillus</taxon>
    </lineage>
</organism>
<accession>A0A9Q4HF82</accession>
<gene>
    <name evidence="1" type="ORF">MOC45_17855</name>
</gene>
<reference evidence="1" key="1">
    <citation type="submission" date="2022-02" db="EMBL/GenBank/DDBJ databases">
        <title>Crop Bioprotection Bacillus Genome Sequencing.</title>
        <authorList>
            <person name="Dunlap C."/>
        </authorList>
    </citation>
    <scope>NUCLEOTIDE SEQUENCE</scope>
    <source>
        <strain evidence="1">M18B4</strain>
    </source>
</reference>
<protein>
    <submittedName>
        <fullName evidence="1">Uncharacterized protein</fullName>
    </submittedName>
</protein>
<name>A0A9Q4HF82_BACSC</name>
<comment type="caution">
    <text evidence="1">The sequence shown here is derived from an EMBL/GenBank/DDBJ whole genome shotgun (WGS) entry which is preliminary data.</text>
</comment>
<dbReference type="EMBL" id="JALANJ010000034">
    <property type="protein sequence ID" value="MCY8122432.1"/>
    <property type="molecule type" value="Genomic_DNA"/>
</dbReference>
<sequence>MAWKIEYIENETLVPKTSFLKSVLTKDKDKIMDIMKEELAKRLNKQEPPLGVIPKWLHDERRHKELKAAINRYLDDNREISAEWIDEYNLLVKSIKIKEENTNLALEDQLVDYQGLKVTKAKAELFKRLRIKFNLDAKSDLGYMPWGWDGVEYYGLAYLDPRDNCLTFRKYSKDYLESVSFKEMLKYRIRDENVREEILENVSEYKEDMNG</sequence>
<proteinExistence type="predicted"/>
<evidence type="ECO:0000313" key="1">
    <source>
        <dbReference type="EMBL" id="MCY8122432.1"/>
    </source>
</evidence>
<dbReference type="AlphaFoldDB" id="A0A9Q4HF82"/>